<dbReference type="EMBL" id="UINC01042867">
    <property type="protein sequence ID" value="SVB46080.1"/>
    <property type="molecule type" value="Genomic_DNA"/>
</dbReference>
<evidence type="ECO:0000313" key="1">
    <source>
        <dbReference type="EMBL" id="SVB46080.1"/>
    </source>
</evidence>
<accession>A0A382E615</accession>
<gene>
    <name evidence="1" type="ORF">METZ01_LOCUS198934</name>
</gene>
<proteinExistence type="predicted"/>
<organism evidence="1">
    <name type="scientific">marine metagenome</name>
    <dbReference type="NCBI Taxonomy" id="408172"/>
    <lineage>
        <taxon>unclassified sequences</taxon>
        <taxon>metagenomes</taxon>
        <taxon>ecological metagenomes</taxon>
    </lineage>
</organism>
<protein>
    <submittedName>
        <fullName evidence="1">Uncharacterized protein</fullName>
    </submittedName>
</protein>
<sequence>MKNIIIALLASGLLASCGMTEITPGVYNQPLDTPSWVDEPPVEDNVKYFVGASAQFTSEGQARQHARINAYQQLSEFVGFKLDSKFTELTGEQTGFGTQFGAGKYLQKKTMVTEVAVGKSFIKEYHMNRLLVNERPIFVGYVLIGVSRADVAHAIDRSGVLKPNPEKLEQLLDDAKNS</sequence>
<dbReference type="AlphaFoldDB" id="A0A382E615"/>
<dbReference type="PROSITE" id="PS51257">
    <property type="entry name" value="PROKAR_LIPOPROTEIN"/>
    <property type="match status" value="1"/>
</dbReference>
<reference evidence="1" key="1">
    <citation type="submission" date="2018-05" db="EMBL/GenBank/DDBJ databases">
        <authorList>
            <person name="Lanie J.A."/>
            <person name="Ng W.-L."/>
            <person name="Kazmierczak K.M."/>
            <person name="Andrzejewski T.M."/>
            <person name="Davidsen T.M."/>
            <person name="Wayne K.J."/>
            <person name="Tettelin H."/>
            <person name="Glass J.I."/>
            <person name="Rusch D."/>
            <person name="Podicherti R."/>
            <person name="Tsui H.-C.T."/>
            <person name="Winkler M.E."/>
        </authorList>
    </citation>
    <scope>NUCLEOTIDE SEQUENCE</scope>
</reference>
<name>A0A382E615_9ZZZZ</name>